<dbReference type="EMBL" id="GBXM01056700">
    <property type="protein sequence ID" value="JAH51877.1"/>
    <property type="molecule type" value="Transcribed_RNA"/>
</dbReference>
<sequence>MRILVTPSDGVSLVSFFRIIFSQLSIMHYLPLSLWSVCSIFDLCFEIF</sequence>
<accession>A0A0E9TEL1</accession>
<reference evidence="1" key="2">
    <citation type="journal article" date="2015" name="Fish Shellfish Immunol.">
        <title>Early steps in the European eel (Anguilla anguilla)-Vibrio vulnificus interaction in the gills: Role of the RtxA13 toxin.</title>
        <authorList>
            <person name="Callol A."/>
            <person name="Pajuelo D."/>
            <person name="Ebbesson L."/>
            <person name="Teles M."/>
            <person name="MacKenzie S."/>
            <person name="Amaro C."/>
        </authorList>
    </citation>
    <scope>NUCLEOTIDE SEQUENCE</scope>
</reference>
<evidence type="ECO:0000313" key="1">
    <source>
        <dbReference type="EMBL" id="JAH51877.1"/>
    </source>
</evidence>
<protein>
    <submittedName>
        <fullName evidence="1">Uncharacterized protein</fullName>
    </submittedName>
</protein>
<reference evidence="1" key="1">
    <citation type="submission" date="2014-11" db="EMBL/GenBank/DDBJ databases">
        <authorList>
            <person name="Amaro Gonzalez C."/>
        </authorList>
    </citation>
    <scope>NUCLEOTIDE SEQUENCE</scope>
</reference>
<name>A0A0E9TEL1_ANGAN</name>
<organism evidence="1">
    <name type="scientific">Anguilla anguilla</name>
    <name type="common">European freshwater eel</name>
    <name type="synonym">Muraena anguilla</name>
    <dbReference type="NCBI Taxonomy" id="7936"/>
    <lineage>
        <taxon>Eukaryota</taxon>
        <taxon>Metazoa</taxon>
        <taxon>Chordata</taxon>
        <taxon>Craniata</taxon>
        <taxon>Vertebrata</taxon>
        <taxon>Euteleostomi</taxon>
        <taxon>Actinopterygii</taxon>
        <taxon>Neopterygii</taxon>
        <taxon>Teleostei</taxon>
        <taxon>Anguilliformes</taxon>
        <taxon>Anguillidae</taxon>
        <taxon>Anguilla</taxon>
    </lineage>
</organism>
<proteinExistence type="predicted"/>
<dbReference type="AlphaFoldDB" id="A0A0E9TEL1"/>